<keyword evidence="3" id="KW-1185">Reference proteome</keyword>
<name>A0AAD7YB63_MYTSE</name>
<proteinExistence type="predicted"/>
<feature type="signal peptide" evidence="1">
    <location>
        <begin position="1"/>
        <end position="20"/>
    </location>
</feature>
<feature type="chain" id="PRO_5042193482" evidence="1">
    <location>
        <begin position="21"/>
        <end position="98"/>
    </location>
</feature>
<reference evidence="2" key="1">
    <citation type="submission" date="2023-03" db="EMBL/GenBank/DDBJ databases">
        <title>Chromosome-level genomes of two armyworms, Mythimna separata and Mythimna loreyi, provide insights into the biosynthesis and reception of sex pheromones.</title>
        <authorList>
            <person name="Zhao H."/>
        </authorList>
    </citation>
    <scope>NUCLEOTIDE SEQUENCE</scope>
    <source>
        <strain evidence="2">BeijingLab</strain>
        <tissue evidence="2">Pupa</tissue>
    </source>
</reference>
<dbReference type="Proteomes" id="UP001231518">
    <property type="component" value="Chromosome 22"/>
</dbReference>
<evidence type="ECO:0000256" key="1">
    <source>
        <dbReference type="SAM" id="SignalP"/>
    </source>
</evidence>
<comment type="caution">
    <text evidence="2">The sequence shown here is derived from an EMBL/GenBank/DDBJ whole genome shotgun (WGS) entry which is preliminary data.</text>
</comment>
<evidence type="ECO:0000313" key="3">
    <source>
        <dbReference type="Proteomes" id="UP001231518"/>
    </source>
</evidence>
<gene>
    <name evidence="2" type="ORF">PYW07_008926</name>
</gene>
<protein>
    <submittedName>
        <fullName evidence="2">Uncharacterized protein</fullName>
    </submittedName>
</protein>
<sequence>MFIIKGVLFIVFQVLVVVESHILADKSHLTELTKICEHAYSCFHDRIIICGKSVNEARTFLDLCDLYEYACEYTMVFRHVKEEEGLCPNPKELLMGTG</sequence>
<evidence type="ECO:0000313" key="2">
    <source>
        <dbReference type="EMBL" id="KAJ8709100.1"/>
    </source>
</evidence>
<dbReference type="AlphaFoldDB" id="A0AAD7YB63"/>
<organism evidence="2 3">
    <name type="scientific">Mythimna separata</name>
    <name type="common">Oriental armyworm</name>
    <name type="synonym">Pseudaletia separata</name>
    <dbReference type="NCBI Taxonomy" id="271217"/>
    <lineage>
        <taxon>Eukaryota</taxon>
        <taxon>Metazoa</taxon>
        <taxon>Ecdysozoa</taxon>
        <taxon>Arthropoda</taxon>
        <taxon>Hexapoda</taxon>
        <taxon>Insecta</taxon>
        <taxon>Pterygota</taxon>
        <taxon>Neoptera</taxon>
        <taxon>Endopterygota</taxon>
        <taxon>Lepidoptera</taxon>
        <taxon>Glossata</taxon>
        <taxon>Ditrysia</taxon>
        <taxon>Noctuoidea</taxon>
        <taxon>Noctuidae</taxon>
        <taxon>Noctuinae</taxon>
        <taxon>Hadenini</taxon>
        <taxon>Mythimna</taxon>
    </lineage>
</organism>
<dbReference type="EMBL" id="JARGEI010000024">
    <property type="protein sequence ID" value="KAJ8709100.1"/>
    <property type="molecule type" value="Genomic_DNA"/>
</dbReference>
<accession>A0AAD7YB63</accession>
<keyword evidence="1" id="KW-0732">Signal</keyword>